<evidence type="ECO:0000313" key="1">
    <source>
        <dbReference type="EMBL" id="QDW67540.1"/>
    </source>
</evidence>
<dbReference type="RefSeq" id="WP_144893328.1">
    <property type="nucleotide sequence ID" value="NZ_CP042218.1"/>
</dbReference>
<proteinExistence type="predicted"/>
<gene>
    <name evidence="1" type="ORF">FPZ22_12160</name>
</gene>
<dbReference type="KEGG" id="lug:FPZ22_12160"/>
<keyword evidence="2" id="KW-1185">Reference proteome</keyword>
<dbReference type="Proteomes" id="UP000316584">
    <property type="component" value="Chromosome"/>
</dbReference>
<name>A0A518N6L0_9GAMM</name>
<sequence>MEGQFTVFEYMYRDAGNFKTVGRLLLSGRDANAEAAIRACLEWSDQFVAEQIGVPTLCEGHWESVGEGPSDLDHAFHDFRGLRRAKEEDLTLDVWGSLESMVKRMQTAARKWDVTLSPNCDP</sequence>
<accession>A0A518N6L0</accession>
<dbReference type="AlphaFoldDB" id="A0A518N6L0"/>
<evidence type="ECO:0000313" key="2">
    <source>
        <dbReference type="Proteomes" id="UP000316584"/>
    </source>
</evidence>
<reference evidence="1 2" key="1">
    <citation type="submission" date="2019-07" db="EMBL/GenBank/DDBJ databases">
        <title>Full genome sequence of Luteimonas sp. Gr-4.</title>
        <authorList>
            <person name="Im W.-T."/>
        </authorList>
    </citation>
    <scope>NUCLEOTIDE SEQUENCE [LARGE SCALE GENOMIC DNA]</scope>
    <source>
        <strain evidence="1 2">Gr-4</strain>
    </source>
</reference>
<dbReference type="EMBL" id="CP042218">
    <property type="protein sequence ID" value="QDW67540.1"/>
    <property type="molecule type" value="Genomic_DNA"/>
</dbReference>
<dbReference type="OrthoDB" id="6024605at2"/>
<protein>
    <submittedName>
        <fullName evidence="1">Uncharacterized protein</fullName>
    </submittedName>
</protein>
<organism evidence="1 2">
    <name type="scientific">Luteimonas granuli</name>
    <dbReference type="NCBI Taxonomy" id="1176533"/>
    <lineage>
        <taxon>Bacteria</taxon>
        <taxon>Pseudomonadati</taxon>
        <taxon>Pseudomonadota</taxon>
        <taxon>Gammaproteobacteria</taxon>
        <taxon>Lysobacterales</taxon>
        <taxon>Lysobacteraceae</taxon>
        <taxon>Luteimonas</taxon>
    </lineage>
</organism>